<evidence type="ECO:0000313" key="2">
    <source>
        <dbReference type="EMBL" id="ASQ47395.1"/>
    </source>
</evidence>
<organism evidence="2 3">
    <name type="scientific">Legionella clemsonensis</name>
    <dbReference type="NCBI Taxonomy" id="1867846"/>
    <lineage>
        <taxon>Bacteria</taxon>
        <taxon>Pseudomonadati</taxon>
        <taxon>Pseudomonadota</taxon>
        <taxon>Gammaproteobacteria</taxon>
        <taxon>Legionellales</taxon>
        <taxon>Legionellaceae</taxon>
        <taxon>Legionella</taxon>
    </lineage>
</organism>
<dbReference type="Proteomes" id="UP000201728">
    <property type="component" value="Chromosome"/>
</dbReference>
<dbReference type="EMBL" id="CP016397">
    <property type="protein sequence ID" value="ASQ47395.1"/>
    <property type="molecule type" value="Genomic_DNA"/>
</dbReference>
<name>A0A222P6J7_9GAMM</name>
<keyword evidence="3" id="KW-1185">Reference proteome</keyword>
<reference evidence="3" key="1">
    <citation type="submission" date="2016-07" db="EMBL/GenBank/DDBJ databases">
        <authorList>
            <person name="Florea S."/>
            <person name="Webb J.S."/>
            <person name="Jaromczyk J."/>
            <person name="Schardl C.L."/>
        </authorList>
    </citation>
    <scope>NUCLEOTIDE SEQUENCE [LARGE SCALE GENOMIC DNA]</scope>
    <source>
        <strain evidence="3">CDC-D5610</strain>
    </source>
</reference>
<sequence>MQFEMRRQYVKSSKRLYRCFESKRTYPLGFFFLLHAQRKMIINHRLNELLLTFGIGALPELYRHSIHRNSSDMKKIFGFCSLVVINFSALYLIYWYILIIGSTKVDNVFYISYEPSGMQLYFYFVSFPFFLVLSLLSILHSYYFNLKNSLSLGMVIIWISYLALLLFMDMVLHHSSGKNLLYYGSLIISFCAICYIIYTTYYQISQLTESSSLEKYVNKQ</sequence>
<evidence type="ECO:0000256" key="1">
    <source>
        <dbReference type="SAM" id="Phobius"/>
    </source>
</evidence>
<feature type="transmembrane region" description="Helical" evidence="1">
    <location>
        <begin position="180"/>
        <end position="198"/>
    </location>
</feature>
<evidence type="ECO:0000313" key="3">
    <source>
        <dbReference type="Proteomes" id="UP000201728"/>
    </source>
</evidence>
<keyword evidence="1" id="KW-0812">Transmembrane</keyword>
<feature type="transmembrane region" description="Helical" evidence="1">
    <location>
        <begin position="120"/>
        <end position="143"/>
    </location>
</feature>
<dbReference type="AlphaFoldDB" id="A0A222P6J7"/>
<protein>
    <submittedName>
        <fullName evidence="2">Uncharacterized protein</fullName>
    </submittedName>
</protein>
<keyword evidence="1" id="KW-0472">Membrane</keyword>
<feature type="transmembrane region" description="Helical" evidence="1">
    <location>
        <begin position="76"/>
        <end position="100"/>
    </location>
</feature>
<keyword evidence="1" id="KW-1133">Transmembrane helix</keyword>
<gene>
    <name evidence="2" type="ORF">clem_14345</name>
</gene>
<dbReference type="KEGG" id="lcd:clem_14345"/>
<proteinExistence type="predicted"/>
<feature type="transmembrane region" description="Helical" evidence="1">
    <location>
        <begin position="150"/>
        <end position="168"/>
    </location>
</feature>
<accession>A0A222P6J7</accession>